<feature type="transmembrane region" description="Helical" evidence="12">
    <location>
        <begin position="161"/>
        <end position="179"/>
    </location>
</feature>
<reference evidence="13 14" key="1">
    <citation type="submission" date="2023-08" db="EMBL/GenBank/DDBJ databases">
        <title>Black Yeasts Isolated from many extreme environments.</title>
        <authorList>
            <person name="Coleine C."/>
            <person name="Stajich J.E."/>
            <person name="Selbmann L."/>
        </authorList>
    </citation>
    <scope>NUCLEOTIDE SEQUENCE [LARGE SCALE GENOMIC DNA]</scope>
    <source>
        <strain evidence="13 14">CCFEE 5885</strain>
    </source>
</reference>
<dbReference type="Proteomes" id="UP001345013">
    <property type="component" value="Unassembled WGS sequence"/>
</dbReference>
<evidence type="ECO:0000256" key="12">
    <source>
        <dbReference type="SAM" id="Phobius"/>
    </source>
</evidence>
<keyword evidence="14" id="KW-1185">Reference proteome</keyword>
<evidence type="ECO:0000256" key="4">
    <source>
        <dbReference type="ARBA" id="ARBA00022692"/>
    </source>
</evidence>
<accession>A0ABR0KHC3</accession>
<dbReference type="Pfam" id="PF00810">
    <property type="entry name" value="ER_lumen_recept"/>
    <property type="match status" value="1"/>
</dbReference>
<evidence type="ECO:0000256" key="8">
    <source>
        <dbReference type="ARBA" id="ARBA00022989"/>
    </source>
</evidence>
<comment type="subcellular location">
    <subcellularLocation>
        <location evidence="1">Endoplasmic reticulum membrane</location>
        <topology evidence="1">Multi-pass membrane protein</topology>
    </subcellularLocation>
</comment>
<evidence type="ECO:0008006" key="15">
    <source>
        <dbReference type="Google" id="ProtNLM"/>
    </source>
</evidence>
<feature type="compositionally biased region" description="Polar residues" evidence="11">
    <location>
        <begin position="285"/>
        <end position="295"/>
    </location>
</feature>
<comment type="similarity">
    <text evidence="2">Belongs to the ERD2 family.</text>
</comment>
<evidence type="ECO:0000313" key="13">
    <source>
        <dbReference type="EMBL" id="KAK5096465.1"/>
    </source>
</evidence>
<name>A0ABR0KHC3_9EURO</name>
<evidence type="ECO:0000256" key="10">
    <source>
        <dbReference type="ARBA" id="ARBA00023170"/>
    </source>
</evidence>
<keyword evidence="4 12" id="KW-0812">Transmembrane</keyword>
<evidence type="ECO:0000256" key="2">
    <source>
        <dbReference type="ARBA" id="ARBA00010120"/>
    </source>
</evidence>
<comment type="caution">
    <text evidence="13">The sequence shown here is derived from an EMBL/GenBank/DDBJ whole genome shotgun (WGS) entry which is preliminary data.</text>
</comment>
<evidence type="ECO:0000256" key="9">
    <source>
        <dbReference type="ARBA" id="ARBA00023136"/>
    </source>
</evidence>
<keyword evidence="9 12" id="KW-0472">Membrane</keyword>
<evidence type="ECO:0000256" key="7">
    <source>
        <dbReference type="ARBA" id="ARBA00022927"/>
    </source>
</evidence>
<keyword evidence="5" id="KW-0256">Endoplasmic reticulum</keyword>
<dbReference type="InterPro" id="IPR000133">
    <property type="entry name" value="ER_ret_rcpt"/>
</dbReference>
<dbReference type="EMBL" id="JAVRRG010000022">
    <property type="protein sequence ID" value="KAK5096465.1"/>
    <property type="molecule type" value="Genomic_DNA"/>
</dbReference>
<evidence type="ECO:0000256" key="1">
    <source>
        <dbReference type="ARBA" id="ARBA00004477"/>
    </source>
</evidence>
<feature type="transmembrane region" description="Helical" evidence="12">
    <location>
        <begin position="93"/>
        <end position="117"/>
    </location>
</feature>
<keyword evidence="8 12" id="KW-1133">Transmembrane helix</keyword>
<keyword evidence="6" id="KW-0931">ER-Golgi transport</keyword>
<feature type="region of interest" description="Disordered" evidence="11">
    <location>
        <begin position="244"/>
        <end position="335"/>
    </location>
</feature>
<sequence>MNVFRVTGDLSHLASIGILIWAIHSNKSAEGVSLVTQVLYLTVFSTRYLDLFWIPPSWNWYNWFFKIFYIFSSIYIILIMTRRYARTREREKAWKLAAYILAFSAAAGPVCSVLYRVSYLKKSTNLMEILWAFSIVLESMCVVPQLLLLRQTQVPTVINSGYLVCLGAYRALYILNWVWRSAHGDYPDAISVVFGIIQTALYVDFAWVYYTRQRVKLRGGAVVDSDDLNKGFLVSRFARVRQSEDGDLEGAGDEQQQARPKVNNWGKRGVSIRADDTLEGHDRVQGNSGVGSSAETEPLTDPEHFLSDDEHDDAPAIDTSALSPKWDDEGHHPQS</sequence>
<evidence type="ECO:0000313" key="14">
    <source>
        <dbReference type="Proteomes" id="UP001345013"/>
    </source>
</evidence>
<evidence type="ECO:0000256" key="6">
    <source>
        <dbReference type="ARBA" id="ARBA00022892"/>
    </source>
</evidence>
<protein>
    <recommendedName>
        <fullName evidence="15">ER lumen protein retaining receptor</fullName>
    </recommendedName>
</protein>
<feature type="transmembrane region" description="Helical" evidence="12">
    <location>
        <begin position="129"/>
        <end position="149"/>
    </location>
</feature>
<keyword evidence="7" id="KW-0653">Protein transport</keyword>
<organism evidence="13 14">
    <name type="scientific">Lithohypha guttulata</name>
    <dbReference type="NCBI Taxonomy" id="1690604"/>
    <lineage>
        <taxon>Eukaryota</taxon>
        <taxon>Fungi</taxon>
        <taxon>Dikarya</taxon>
        <taxon>Ascomycota</taxon>
        <taxon>Pezizomycotina</taxon>
        <taxon>Eurotiomycetes</taxon>
        <taxon>Chaetothyriomycetidae</taxon>
        <taxon>Chaetothyriales</taxon>
        <taxon>Trichomeriaceae</taxon>
        <taxon>Lithohypha</taxon>
    </lineage>
</organism>
<gene>
    <name evidence="13" type="ORF">LTR24_002529</name>
</gene>
<dbReference type="PANTHER" id="PTHR10585">
    <property type="entry name" value="ER LUMEN PROTEIN RETAINING RECEPTOR"/>
    <property type="match status" value="1"/>
</dbReference>
<feature type="compositionally biased region" description="Basic and acidic residues" evidence="11">
    <location>
        <begin position="325"/>
        <end position="335"/>
    </location>
</feature>
<evidence type="ECO:0000256" key="3">
    <source>
        <dbReference type="ARBA" id="ARBA00022448"/>
    </source>
</evidence>
<evidence type="ECO:0000256" key="11">
    <source>
        <dbReference type="SAM" id="MobiDB-lite"/>
    </source>
</evidence>
<evidence type="ECO:0000256" key="5">
    <source>
        <dbReference type="ARBA" id="ARBA00022824"/>
    </source>
</evidence>
<dbReference type="PRINTS" id="PR00660">
    <property type="entry name" value="ERLUMENR"/>
</dbReference>
<feature type="compositionally biased region" description="Basic and acidic residues" evidence="11">
    <location>
        <begin position="273"/>
        <end position="284"/>
    </location>
</feature>
<feature type="transmembrane region" description="Helical" evidence="12">
    <location>
        <begin position="61"/>
        <end position="81"/>
    </location>
</feature>
<keyword evidence="10" id="KW-0675">Receptor</keyword>
<feature type="transmembrane region" description="Helical" evidence="12">
    <location>
        <begin position="191"/>
        <end position="210"/>
    </location>
</feature>
<proteinExistence type="inferred from homology"/>
<keyword evidence="3" id="KW-0813">Transport</keyword>